<sequence>MMEKPVDDEQKQEQQEQLLSLCFGPNGWLQHHDIGSEHADPNAKILFHILARSVVDPLEFKEVKMLATESLAKFPPPVVLPFVFAYLLAFLREAGLCGDRSSSFIADSKTVPDSCGLVTAKLMVYYLNRVFLEDGNAYKNGDITAKALAVLIPIMGLPCGQDSNLDVSLLADLQRGCIDCVALITLRLAALEEKPKVLTGDASASSIVSLLLTWIFGTTNGAEAAEAFKACSLLSLEDSTDLQLAYNCFEATVSHLEATQSENVAMSGLKVVGALIGKLPVFVSSLPTVEVQRLIDGYEQFVKCLVTGG</sequence>
<accession>A0A9W7DA79</accession>
<name>A0A9W7DA79_9STRA</name>
<dbReference type="Proteomes" id="UP001165121">
    <property type="component" value="Unassembled WGS sequence"/>
</dbReference>
<evidence type="ECO:0000313" key="1">
    <source>
        <dbReference type="EMBL" id="GMF60695.1"/>
    </source>
</evidence>
<reference evidence="1" key="1">
    <citation type="submission" date="2023-04" db="EMBL/GenBank/DDBJ databases">
        <title>Phytophthora fragariaefolia NBRC 109709.</title>
        <authorList>
            <person name="Ichikawa N."/>
            <person name="Sato H."/>
            <person name="Tonouchi N."/>
        </authorList>
    </citation>
    <scope>NUCLEOTIDE SEQUENCE</scope>
    <source>
        <strain evidence="1">NBRC 109709</strain>
    </source>
</reference>
<gene>
    <name evidence="1" type="ORF">Pfra01_002635400</name>
</gene>
<comment type="caution">
    <text evidence="1">The sequence shown here is derived from an EMBL/GenBank/DDBJ whole genome shotgun (WGS) entry which is preliminary data.</text>
</comment>
<organism evidence="1 2">
    <name type="scientific">Phytophthora fragariaefolia</name>
    <dbReference type="NCBI Taxonomy" id="1490495"/>
    <lineage>
        <taxon>Eukaryota</taxon>
        <taxon>Sar</taxon>
        <taxon>Stramenopiles</taxon>
        <taxon>Oomycota</taxon>
        <taxon>Peronosporomycetes</taxon>
        <taxon>Peronosporales</taxon>
        <taxon>Peronosporaceae</taxon>
        <taxon>Phytophthora</taxon>
    </lineage>
</organism>
<dbReference type="OrthoDB" id="126013at2759"/>
<protein>
    <submittedName>
        <fullName evidence="1">Unnamed protein product</fullName>
    </submittedName>
</protein>
<keyword evidence="2" id="KW-1185">Reference proteome</keyword>
<evidence type="ECO:0000313" key="2">
    <source>
        <dbReference type="Proteomes" id="UP001165121"/>
    </source>
</evidence>
<proteinExistence type="predicted"/>
<dbReference type="EMBL" id="BSXT01005501">
    <property type="protein sequence ID" value="GMF60695.1"/>
    <property type="molecule type" value="Genomic_DNA"/>
</dbReference>
<dbReference type="AlphaFoldDB" id="A0A9W7DA79"/>